<evidence type="ECO:0000256" key="7">
    <source>
        <dbReference type="PROSITE-ProRule" id="PRU00042"/>
    </source>
</evidence>
<dbReference type="GO" id="GO:0008270">
    <property type="term" value="F:zinc ion binding"/>
    <property type="evidence" value="ECO:0007669"/>
    <property type="project" value="UniProtKB-KW"/>
</dbReference>
<sequence length="296" mass="32700">MPRSFLVKRGGLHHLRPSARSPSPVVFGPSEEKLESWDVSLGYSTAKHPELKQASIASSQADLYAVRETDADFQLQIFPPKSNGCAEACSPLHSDTFIKEEKPDAAAWPPSPGSSGFPDKLSMGHVAQPPHMERETRSGGCTRIRQECLLCSKIFSSLSSLKTHICKSHGSKAAHLKASRADNRRSPYRGKVGTTHALQTPYLLKASLTFSRSDLQEKTFGCEVCGKVFKRSSTLSTHLLIHSDTRPYPCQYCGKRFHQKSDMKKHTFIHTGRSASAAGSRCFRQQPEKSSFPVNN</sequence>
<evidence type="ECO:0000256" key="1">
    <source>
        <dbReference type="ARBA" id="ARBA00004123"/>
    </source>
</evidence>
<proteinExistence type="predicted"/>
<keyword evidence="4 7" id="KW-0863">Zinc-finger</keyword>
<dbReference type="GeneTree" id="ENSGT00940000156166"/>
<protein>
    <submittedName>
        <fullName evidence="9">Zinc finger protein Gfi-1-like</fullName>
    </submittedName>
</protein>
<dbReference type="FunFam" id="3.30.160.60:FF:000208">
    <property type="entry name" value="zinc finger protein Gfi-1b"/>
    <property type="match status" value="1"/>
</dbReference>
<dbReference type="GO" id="GO:0000981">
    <property type="term" value="F:DNA-binding transcription factor activity, RNA polymerase II-specific"/>
    <property type="evidence" value="ECO:0007669"/>
    <property type="project" value="TreeGrafter"/>
</dbReference>
<dbReference type="Proteomes" id="UP000265020">
    <property type="component" value="Unassembled WGS sequence"/>
</dbReference>
<feature type="domain" description="C2H2-type" evidence="8">
    <location>
        <begin position="146"/>
        <end position="174"/>
    </location>
</feature>
<evidence type="ECO:0000313" key="10">
    <source>
        <dbReference type="Proteomes" id="UP000265020"/>
    </source>
</evidence>
<feature type="domain" description="C2H2-type" evidence="8">
    <location>
        <begin position="220"/>
        <end position="247"/>
    </location>
</feature>
<keyword evidence="10" id="KW-1185">Reference proteome</keyword>
<dbReference type="STRING" id="28743.ENSCVAP00000017327"/>
<reference evidence="9" key="1">
    <citation type="submission" date="2025-08" db="UniProtKB">
        <authorList>
            <consortium name="Ensembl"/>
        </authorList>
    </citation>
    <scope>IDENTIFICATION</scope>
</reference>
<dbReference type="OMA" id="THICKSH"/>
<dbReference type="PANTHER" id="PTHR24394:SF44">
    <property type="entry name" value="ZINC FINGER PROTEIN 271-LIKE"/>
    <property type="match status" value="1"/>
</dbReference>
<dbReference type="FunFam" id="3.30.160.60:FF:000245">
    <property type="entry name" value="zinc finger protein Gfi-1"/>
    <property type="match status" value="1"/>
</dbReference>
<accession>A0A3Q2DEH1</accession>
<dbReference type="Ensembl" id="ENSCVAT00000032264.1">
    <property type="protein sequence ID" value="ENSCVAP00000017327.1"/>
    <property type="gene ID" value="ENSCVAG00000020396.1"/>
</dbReference>
<dbReference type="InterPro" id="IPR013087">
    <property type="entry name" value="Znf_C2H2_type"/>
</dbReference>
<dbReference type="InterPro" id="IPR036236">
    <property type="entry name" value="Znf_C2H2_sf"/>
</dbReference>
<evidence type="ECO:0000259" key="8">
    <source>
        <dbReference type="PROSITE" id="PS50157"/>
    </source>
</evidence>
<dbReference type="PROSITE" id="PS00028">
    <property type="entry name" value="ZINC_FINGER_C2H2_1"/>
    <property type="match status" value="3"/>
</dbReference>
<comment type="subcellular location">
    <subcellularLocation>
        <location evidence="1">Nucleus</location>
    </subcellularLocation>
</comment>
<dbReference type="SMART" id="SM00355">
    <property type="entry name" value="ZnF_C2H2"/>
    <property type="match status" value="3"/>
</dbReference>
<dbReference type="SUPFAM" id="SSF57667">
    <property type="entry name" value="beta-beta-alpha zinc fingers"/>
    <property type="match status" value="1"/>
</dbReference>
<organism evidence="9 10">
    <name type="scientific">Cyprinodon variegatus</name>
    <name type="common">Sheepshead minnow</name>
    <dbReference type="NCBI Taxonomy" id="28743"/>
    <lineage>
        <taxon>Eukaryota</taxon>
        <taxon>Metazoa</taxon>
        <taxon>Chordata</taxon>
        <taxon>Craniata</taxon>
        <taxon>Vertebrata</taxon>
        <taxon>Euteleostomi</taxon>
        <taxon>Actinopterygii</taxon>
        <taxon>Neopterygii</taxon>
        <taxon>Teleostei</taxon>
        <taxon>Neoteleostei</taxon>
        <taxon>Acanthomorphata</taxon>
        <taxon>Ovalentaria</taxon>
        <taxon>Atherinomorphae</taxon>
        <taxon>Cyprinodontiformes</taxon>
        <taxon>Cyprinodontidae</taxon>
        <taxon>Cyprinodon</taxon>
    </lineage>
</organism>
<evidence type="ECO:0000256" key="5">
    <source>
        <dbReference type="ARBA" id="ARBA00022833"/>
    </source>
</evidence>
<keyword evidence="2" id="KW-0479">Metal-binding</keyword>
<evidence type="ECO:0000256" key="6">
    <source>
        <dbReference type="ARBA" id="ARBA00023242"/>
    </source>
</evidence>
<evidence type="ECO:0000256" key="4">
    <source>
        <dbReference type="ARBA" id="ARBA00022771"/>
    </source>
</evidence>
<dbReference type="AlphaFoldDB" id="A0A3Q2DEH1"/>
<reference evidence="9" key="2">
    <citation type="submission" date="2025-09" db="UniProtKB">
        <authorList>
            <consortium name="Ensembl"/>
        </authorList>
    </citation>
    <scope>IDENTIFICATION</scope>
</reference>
<dbReference type="Pfam" id="PF00096">
    <property type="entry name" value="zf-C2H2"/>
    <property type="match status" value="3"/>
</dbReference>
<dbReference type="GO" id="GO:0005634">
    <property type="term" value="C:nucleus"/>
    <property type="evidence" value="ECO:0007669"/>
    <property type="project" value="UniProtKB-SubCell"/>
</dbReference>
<evidence type="ECO:0000256" key="2">
    <source>
        <dbReference type="ARBA" id="ARBA00022723"/>
    </source>
</evidence>
<dbReference type="PROSITE" id="PS50157">
    <property type="entry name" value="ZINC_FINGER_C2H2_2"/>
    <property type="match status" value="3"/>
</dbReference>
<dbReference type="PANTHER" id="PTHR24394">
    <property type="entry name" value="ZINC FINGER PROTEIN"/>
    <property type="match status" value="1"/>
</dbReference>
<name>A0A3Q2DEH1_CYPVA</name>
<keyword evidence="3" id="KW-0677">Repeat</keyword>
<feature type="domain" description="C2H2-type" evidence="8">
    <location>
        <begin position="248"/>
        <end position="275"/>
    </location>
</feature>
<evidence type="ECO:0000313" key="9">
    <source>
        <dbReference type="Ensembl" id="ENSCVAP00000017327.1"/>
    </source>
</evidence>
<keyword evidence="6" id="KW-0539">Nucleus</keyword>
<keyword evidence="5" id="KW-0862">Zinc</keyword>
<evidence type="ECO:0000256" key="3">
    <source>
        <dbReference type="ARBA" id="ARBA00022737"/>
    </source>
</evidence>
<dbReference type="Gene3D" id="3.30.160.60">
    <property type="entry name" value="Classic Zinc Finger"/>
    <property type="match status" value="2"/>
</dbReference>